<protein>
    <submittedName>
        <fullName evidence="2">Uncharacterized protein</fullName>
    </submittedName>
</protein>
<proteinExistence type="predicted"/>
<dbReference type="RefSeq" id="WP_171473410.1">
    <property type="nucleotide sequence ID" value="NZ_CP053452.2"/>
</dbReference>
<organism evidence="2 3">
    <name type="scientific">Frigoriglobus tundricola</name>
    <dbReference type="NCBI Taxonomy" id="2774151"/>
    <lineage>
        <taxon>Bacteria</taxon>
        <taxon>Pseudomonadati</taxon>
        <taxon>Planctomycetota</taxon>
        <taxon>Planctomycetia</taxon>
        <taxon>Gemmatales</taxon>
        <taxon>Gemmataceae</taxon>
        <taxon>Frigoriglobus</taxon>
    </lineage>
</organism>
<evidence type="ECO:0000313" key="2">
    <source>
        <dbReference type="EMBL" id="QJW98178.1"/>
    </source>
</evidence>
<keyword evidence="1" id="KW-0472">Membrane</keyword>
<feature type="transmembrane region" description="Helical" evidence="1">
    <location>
        <begin position="12"/>
        <end position="30"/>
    </location>
</feature>
<sequence length="254" mass="27825">MAENTRGRKWSLLVWFVAAASFIALGTGAAREWMKARKEKDDRLVREQQSDPLHAWPSAPFHKRVSPYCDRGRAYRRNLDDEIPPPHAATSFATSRPLAPTADIPIYTAVLKPSGRLLARLRENTAAHVSEGAFPLELHLEGVVLPEFPTMRARVYILQPGAPLPTSTDHKGYIGYVTLGSSEDSGKPCDYIWDLAPVVSRLSGTKWFDPNQFSIGVVGFGADGEPLNTPVVFERLTLTSSESDAAPTAAPFGP</sequence>
<gene>
    <name evidence="2" type="ORF">FTUN_5758</name>
</gene>
<dbReference type="EMBL" id="CP053452">
    <property type="protein sequence ID" value="QJW98178.1"/>
    <property type="molecule type" value="Genomic_DNA"/>
</dbReference>
<keyword evidence="3" id="KW-1185">Reference proteome</keyword>
<name>A0A6M5YW69_9BACT</name>
<keyword evidence="1" id="KW-0812">Transmembrane</keyword>
<keyword evidence="1" id="KW-1133">Transmembrane helix</keyword>
<evidence type="ECO:0000256" key="1">
    <source>
        <dbReference type="SAM" id="Phobius"/>
    </source>
</evidence>
<reference evidence="3" key="1">
    <citation type="submission" date="2020-05" db="EMBL/GenBank/DDBJ databases">
        <title>Frigoriglobus tundricola gen. nov., sp. nov., a psychrotolerant cellulolytic planctomycete of the family Gemmataceae with two divergent copies of 16S rRNA gene.</title>
        <authorList>
            <person name="Kulichevskaya I.S."/>
            <person name="Ivanova A.A."/>
            <person name="Naumoff D.G."/>
            <person name="Beletsky A.V."/>
            <person name="Rijpstra W.I.C."/>
            <person name="Sinninghe Damste J.S."/>
            <person name="Mardanov A.V."/>
            <person name="Ravin N.V."/>
            <person name="Dedysh S.N."/>
        </authorList>
    </citation>
    <scope>NUCLEOTIDE SEQUENCE [LARGE SCALE GENOMIC DNA]</scope>
    <source>
        <strain evidence="3">PL17</strain>
    </source>
</reference>
<dbReference type="KEGG" id="ftj:FTUN_5758"/>
<dbReference type="AlphaFoldDB" id="A0A6M5YW69"/>
<evidence type="ECO:0000313" key="3">
    <source>
        <dbReference type="Proteomes" id="UP000503447"/>
    </source>
</evidence>
<dbReference type="Proteomes" id="UP000503447">
    <property type="component" value="Chromosome"/>
</dbReference>
<accession>A0A6M5YW69</accession>